<dbReference type="AlphaFoldDB" id="A0ABD0U4R8"/>
<protein>
    <submittedName>
        <fullName evidence="1">Uncharacterized protein</fullName>
    </submittedName>
</protein>
<keyword evidence="2" id="KW-1185">Reference proteome</keyword>
<accession>A0ABD0U4R8</accession>
<evidence type="ECO:0000313" key="2">
    <source>
        <dbReference type="Proteomes" id="UP001552299"/>
    </source>
</evidence>
<gene>
    <name evidence="1" type="ORF">M5K25_025734</name>
</gene>
<reference evidence="1 2" key="1">
    <citation type="journal article" date="2024" name="Plant Biotechnol. J.">
        <title>Dendrobium thyrsiflorum genome and its molecular insights into genes involved in important horticultural traits.</title>
        <authorList>
            <person name="Chen B."/>
            <person name="Wang J.Y."/>
            <person name="Zheng P.J."/>
            <person name="Li K.L."/>
            <person name="Liang Y.M."/>
            <person name="Chen X.F."/>
            <person name="Zhang C."/>
            <person name="Zhao X."/>
            <person name="He X."/>
            <person name="Zhang G.Q."/>
            <person name="Liu Z.J."/>
            <person name="Xu Q."/>
        </authorList>
    </citation>
    <scope>NUCLEOTIDE SEQUENCE [LARGE SCALE GENOMIC DNA]</scope>
    <source>
        <strain evidence="1">GZMU011</strain>
    </source>
</reference>
<name>A0ABD0U4R8_DENTH</name>
<evidence type="ECO:0000313" key="1">
    <source>
        <dbReference type="EMBL" id="KAL0907186.1"/>
    </source>
</evidence>
<dbReference type="Proteomes" id="UP001552299">
    <property type="component" value="Unassembled WGS sequence"/>
</dbReference>
<organism evidence="1 2">
    <name type="scientific">Dendrobium thyrsiflorum</name>
    <name type="common">Pinecone-like raceme dendrobium</name>
    <name type="synonym">Orchid</name>
    <dbReference type="NCBI Taxonomy" id="117978"/>
    <lineage>
        <taxon>Eukaryota</taxon>
        <taxon>Viridiplantae</taxon>
        <taxon>Streptophyta</taxon>
        <taxon>Embryophyta</taxon>
        <taxon>Tracheophyta</taxon>
        <taxon>Spermatophyta</taxon>
        <taxon>Magnoliopsida</taxon>
        <taxon>Liliopsida</taxon>
        <taxon>Asparagales</taxon>
        <taxon>Orchidaceae</taxon>
        <taxon>Epidendroideae</taxon>
        <taxon>Malaxideae</taxon>
        <taxon>Dendrobiinae</taxon>
        <taxon>Dendrobium</taxon>
    </lineage>
</organism>
<sequence>MFFSAAMFDCPLTEPSTIPAMFDCPLTDVTASFSAEEESSKEKRKKMQRNTTKSLNIDSRVWNEIKIKPIKSIVPRNVAFNVGVNGVNCKVGTFIEAIVKQISLHFDAESFQNQHLGDENQFFPLQNQHLDAEFFQIQHLGGRIPPSSRQYPIPRNGYSLKEGQMLSEYQDNANKSWNLCKIYRHFQLSQCFKQVCFFRRSTTSVGIRAWSLRRTMDCRRRWAVDDDQNRRKWAADEDRRRIKWAEDDDRHRRRWAVDDDRRRRRWEVDDYPSLQHPLQWRYPPPHYHPLELPLKWRNPLPDHLVRNQTAAIVRDSPPLRPHSIAHDSAFTSFHDQDRNRFVSRPHSRSRSPPARFRRCHSPIAIHSQSGRSDVAPLLLQRARTFTPIFHLYSAPVSPTTKFTPTHPAS</sequence>
<proteinExistence type="predicted"/>
<dbReference type="EMBL" id="JANQDX010000018">
    <property type="protein sequence ID" value="KAL0907186.1"/>
    <property type="molecule type" value="Genomic_DNA"/>
</dbReference>
<comment type="caution">
    <text evidence="1">The sequence shown here is derived from an EMBL/GenBank/DDBJ whole genome shotgun (WGS) entry which is preliminary data.</text>
</comment>